<reference evidence="2 3" key="1">
    <citation type="submission" date="2022-01" db="EMBL/GenBank/DDBJ databases">
        <title>Flavihumibacter sp. nov., isolated from sediment of a river.</title>
        <authorList>
            <person name="Liu H."/>
        </authorList>
    </citation>
    <scope>NUCLEOTIDE SEQUENCE [LARGE SCALE GENOMIC DNA]</scope>
    <source>
        <strain evidence="2 3">RY-1</strain>
    </source>
</reference>
<name>A0ABS9BER0_9BACT</name>
<dbReference type="Proteomes" id="UP001200145">
    <property type="component" value="Unassembled WGS sequence"/>
</dbReference>
<evidence type="ECO:0000256" key="1">
    <source>
        <dbReference type="SAM" id="MobiDB-lite"/>
    </source>
</evidence>
<evidence type="ECO:0000313" key="2">
    <source>
        <dbReference type="EMBL" id="MCF1714208.1"/>
    </source>
</evidence>
<accession>A0ABS9BER0</accession>
<feature type="compositionally biased region" description="Acidic residues" evidence="1">
    <location>
        <begin position="140"/>
        <end position="175"/>
    </location>
</feature>
<feature type="region of interest" description="Disordered" evidence="1">
    <location>
        <begin position="136"/>
        <end position="180"/>
    </location>
</feature>
<comment type="caution">
    <text evidence="2">The sequence shown here is derived from an EMBL/GenBank/DDBJ whole genome shotgun (WGS) entry which is preliminary data.</text>
</comment>
<dbReference type="EMBL" id="JAKEVY010000002">
    <property type="protein sequence ID" value="MCF1714208.1"/>
    <property type="molecule type" value="Genomic_DNA"/>
</dbReference>
<gene>
    <name evidence="2" type="ORF">L0U88_06170</name>
</gene>
<protein>
    <submittedName>
        <fullName evidence="2">Uncharacterized protein</fullName>
    </submittedName>
</protein>
<dbReference type="RefSeq" id="WP_234864742.1">
    <property type="nucleotide sequence ID" value="NZ_JAKEVY010000002.1"/>
</dbReference>
<organism evidence="2 3">
    <name type="scientific">Flavihumibacter fluminis</name>
    <dbReference type="NCBI Taxonomy" id="2909236"/>
    <lineage>
        <taxon>Bacteria</taxon>
        <taxon>Pseudomonadati</taxon>
        <taxon>Bacteroidota</taxon>
        <taxon>Chitinophagia</taxon>
        <taxon>Chitinophagales</taxon>
        <taxon>Chitinophagaceae</taxon>
        <taxon>Flavihumibacter</taxon>
    </lineage>
</organism>
<proteinExistence type="predicted"/>
<sequence length="310" mass="34244">MHRILFILLLVACGLACNRADDPLPKIRLTYSDSLYFKVPGTALSTDPVTRPAEAGYFKAIPLGLDIDSLTGRINITESEGGIRYKIFYISDDQETVLDSAKLVVSGIDYRDSIYNLSTAGLLFATPIYNADPTAVLPCADDDDDDDDDPTNPDDDDNDCEFDEKDTDDDGDDDLPGVNGDGCKVDVDNGVIDLAGSFADGFLGNNPTNGTTRDFEFFYRITDASNRNLQAITVRFYYYNTAADIPASLRSELGNRDAQARDVLMRNRDRFIQASLMATTGFNRSEDLMRLARDITSRPKRPPIIILVGR</sequence>
<evidence type="ECO:0000313" key="3">
    <source>
        <dbReference type="Proteomes" id="UP001200145"/>
    </source>
</evidence>
<keyword evidence="3" id="KW-1185">Reference proteome</keyword>